<dbReference type="InterPro" id="IPR029058">
    <property type="entry name" value="AB_hydrolase_fold"/>
</dbReference>
<sequence length="153" mass="17054">MLQDPTLKPLFFLRCRANKAPKFSWPLCYAKNPDNLTIFEIFPSFRSSPPMRRLSAAPPEKKTQWLDIWDVASISDYDDHQAIDQKDSVAYIQTSLAAETTILDNRWGKVVLGGLSQGRLGAVLGVCCRISFPGKSVVKIRKGLSLNGILEAD</sequence>
<proteinExistence type="predicted"/>
<reference evidence="1" key="1">
    <citation type="submission" date="2021-07" db="EMBL/GenBank/DDBJ databases">
        <authorList>
            <person name="Durling M."/>
        </authorList>
    </citation>
    <scope>NUCLEOTIDE SEQUENCE</scope>
</reference>
<keyword evidence="2" id="KW-1185">Reference proteome</keyword>
<dbReference type="OrthoDB" id="2418081at2759"/>
<organism evidence="1 2">
    <name type="scientific">Hymenoscyphus albidus</name>
    <dbReference type="NCBI Taxonomy" id="595503"/>
    <lineage>
        <taxon>Eukaryota</taxon>
        <taxon>Fungi</taxon>
        <taxon>Dikarya</taxon>
        <taxon>Ascomycota</taxon>
        <taxon>Pezizomycotina</taxon>
        <taxon>Leotiomycetes</taxon>
        <taxon>Helotiales</taxon>
        <taxon>Helotiaceae</taxon>
        <taxon>Hymenoscyphus</taxon>
    </lineage>
</organism>
<comment type="caution">
    <text evidence="1">The sequence shown here is derived from an EMBL/GenBank/DDBJ whole genome shotgun (WGS) entry which is preliminary data.</text>
</comment>
<name>A0A9N9LHW5_9HELO</name>
<dbReference type="Gene3D" id="3.40.50.1820">
    <property type="entry name" value="alpha/beta hydrolase"/>
    <property type="match status" value="1"/>
</dbReference>
<dbReference type="Proteomes" id="UP000701801">
    <property type="component" value="Unassembled WGS sequence"/>
</dbReference>
<evidence type="ECO:0000313" key="1">
    <source>
        <dbReference type="EMBL" id="CAG8975770.1"/>
    </source>
</evidence>
<dbReference type="AlphaFoldDB" id="A0A9N9LHW5"/>
<accession>A0A9N9LHW5</accession>
<gene>
    <name evidence="1" type="ORF">HYALB_00009290</name>
</gene>
<protein>
    <submittedName>
        <fullName evidence="1">Uncharacterized protein</fullName>
    </submittedName>
</protein>
<evidence type="ECO:0000313" key="2">
    <source>
        <dbReference type="Proteomes" id="UP000701801"/>
    </source>
</evidence>
<dbReference type="EMBL" id="CAJVRM010000150">
    <property type="protein sequence ID" value="CAG8975770.1"/>
    <property type="molecule type" value="Genomic_DNA"/>
</dbReference>